<gene>
    <name evidence="1" type="ORF">DPEC_G00148550</name>
</gene>
<comment type="caution">
    <text evidence="1">The sequence shown here is derived from an EMBL/GenBank/DDBJ whole genome shotgun (WGS) entry which is preliminary data.</text>
</comment>
<evidence type="ECO:0000313" key="1">
    <source>
        <dbReference type="EMBL" id="KAJ8003460.1"/>
    </source>
</evidence>
<proteinExistence type="predicted"/>
<sequence length="112" mass="12553">MKRRPLLPGLARRHPRCPLWLNARGLICIPSGEHVRLRRTPRHYGIANLFPGGLSEQRMGRRGGNKPSLRSTVIKRNRGPGHFFDSGERVRETELVASQALPLDGSPVIAFI</sequence>
<keyword evidence="2" id="KW-1185">Reference proteome</keyword>
<organism evidence="1 2">
    <name type="scientific">Dallia pectoralis</name>
    <name type="common">Alaska blackfish</name>
    <dbReference type="NCBI Taxonomy" id="75939"/>
    <lineage>
        <taxon>Eukaryota</taxon>
        <taxon>Metazoa</taxon>
        <taxon>Chordata</taxon>
        <taxon>Craniata</taxon>
        <taxon>Vertebrata</taxon>
        <taxon>Euteleostomi</taxon>
        <taxon>Actinopterygii</taxon>
        <taxon>Neopterygii</taxon>
        <taxon>Teleostei</taxon>
        <taxon>Protacanthopterygii</taxon>
        <taxon>Esociformes</taxon>
        <taxon>Umbridae</taxon>
        <taxon>Dallia</taxon>
    </lineage>
</organism>
<evidence type="ECO:0000313" key="2">
    <source>
        <dbReference type="Proteomes" id="UP001157502"/>
    </source>
</evidence>
<name>A0ACC2GJ26_DALPE</name>
<reference evidence="1" key="1">
    <citation type="submission" date="2021-05" db="EMBL/GenBank/DDBJ databases">
        <authorList>
            <person name="Pan Q."/>
            <person name="Jouanno E."/>
            <person name="Zahm M."/>
            <person name="Klopp C."/>
            <person name="Cabau C."/>
            <person name="Louis A."/>
            <person name="Berthelot C."/>
            <person name="Parey E."/>
            <person name="Roest Crollius H."/>
            <person name="Montfort J."/>
            <person name="Robinson-Rechavi M."/>
            <person name="Bouchez O."/>
            <person name="Lampietro C."/>
            <person name="Lopez Roques C."/>
            <person name="Donnadieu C."/>
            <person name="Postlethwait J."/>
            <person name="Bobe J."/>
            <person name="Dillon D."/>
            <person name="Chandos A."/>
            <person name="von Hippel F."/>
            <person name="Guiguen Y."/>
        </authorList>
    </citation>
    <scope>NUCLEOTIDE SEQUENCE</scope>
    <source>
        <strain evidence="1">YG-Jan2019</strain>
    </source>
</reference>
<dbReference type="Proteomes" id="UP001157502">
    <property type="component" value="Chromosome 12"/>
</dbReference>
<protein>
    <submittedName>
        <fullName evidence="1">Uncharacterized protein</fullName>
    </submittedName>
</protein>
<dbReference type="EMBL" id="CM055739">
    <property type="protein sequence ID" value="KAJ8003460.1"/>
    <property type="molecule type" value="Genomic_DNA"/>
</dbReference>
<accession>A0ACC2GJ26</accession>